<accession>A0A9Q5HR04</accession>
<feature type="transmembrane region" description="Helical" evidence="7">
    <location>
        <begin position="423"/>
        <end position="440"/>
    </location>
</feature>
<keyword evidence="3" id="KW-0732">Signal</keyword>
<feature type="region of interest" description="Disordered" evidence="6">
    <location>
        <begin position="452"/>
        <end position="510"/>
    </location>
</feature>
<evidence type="ECO:0000256" key="1">
    <source>
        <dbReference type="ARBA" id="ARBA00004141"/>
    </source>
</evidence>
<feature type="transmembrane region" description="Helical" evidence="7">
    <location>
        <begin position="171"/>
        <end position="196"/>
    </location>
</feature>
<reference evidence="9" key="1">
    <citation type="submission" date="2016-06" db="EMBL/GenBank/DDBJ databases">
        <title>Draft Genome sequence of the fungus Inonotus baumii.</title>
        <authorList>
            <person name="Zhu H."/>
            <person name="Lin W."/>
        </authorList>
    </citation>
    <scope>NUCLEOTIDE SEQUENCE</scope>
    <source>
        <strain evidence="9">821</strain>
    </source>
</reference>
<evidence type="ECO:0000256" key="7">
    <source>
        <dbReference type="SAM" id="Phobius"/>
    </source>
</evidence>
<protein>
    <recommendedName>
        <fullName evidence="8">VTT domain-containing protein</fullName>
    </recommendedName>
</protein>
<feature type="region of interest" description="Disordered" evidence="6">
    <location>
        <begin position="1"/>
        <end position="20"/>
    </location>
</feature>
<dbReference type="PANTHER" id="PTHR43220:SF21">
    <property type="entry name" value="TRANSMEMBRANE PROTEIN 41A"/>
    <property type="match status" value="1"/>
</dbReference>
<proteinExistence type="predicted"/>
<keyword evidence="10" id="KW-1185">Reference proteome</keyword>
<keyword evidence="2 7" id="KW-0812">Transmembrane</keyword>
<feature type="transmembrane region" description="Helical" evidence="7">
    <location>
        <begin position="248"/>
        <end position="267"/>
    </location>
</feature>
<evidence type="ECO:0000256" key="5">
    <source>
        <dbReference type="ARBA" id="ARBA00023136"/>
    </source>
</evidence>
<dbReference type="InterPro" id="IPR045014">
    <property type="entry name" value="TM41A/B"/>
</dbReference>
<feature type="transmembrane region" description="Helical" evidence="7">
    <location>
        <begin position="341"/>
        <end position="364"/>
    </location>
</feature>
<dbReference type="Proteomes" id="UP000757232">
    <property type="component" value="Unassembled WGS sequence"/>
</dbReference>
<organism evidence="9 10">
    <name type="scientific">Sanghuangporus baumii</name>
    <name type="common">Phellinus baumii</name>
    <dbReference type="NCBI Taxonomy" id="108892"/>
    <lineage>
        <taxon>Eukaryota</taxon>
        <taxon>Fungi</taxon>
        <taxon>Dikarya</taxon>
        <taxon>Basidiomycota</taxon>
        <taxon>Agaricomycotina</taxon>
        <taxon>Agaricomycetes</taxon>
        <taxon>Hymenochaetales</taxon>
        <taxon>Hymenochaetaceae</taxon>
        <taxon>Sanghuangporus</taxon>
    </lineage>
</organism>
<dbReference type="GO" id="GO:0016020">
    <property type="term" value="C:membrane"/>
    <property type="evidence" value="ECO:0007669"/>
    <property type="project" value="UniProtKB-SubCell"/>
</dbReference>
<evidence type="ECO:0000256" key="3">
    <source>
        <dbReference type="ARBA" id="ARBA00022729"/>
    </source>
</evidence>
<feature type="transmembrane region" description="Helical" evidence="7">
    <location>
        <begin position="216"/>
        <end position="236"/>
    </location>
</feature>
<gene>
    <name evidence="9" type="ORF">A7U60_g8387</name>
</gene>
<comment type="caution">
    <text evidence="9">The sequence shown here is derived from an EMBL/GenBank/DDBJ whole genome shotgun (WGS) entry which is preliminary data.</text>
</comment>
<dbReference type="Pfam" id="PF09335">
    <property type="entry name" value="VTT_dom"/>
    <property type="match status" value="1"/>
</dbReference>
<dbReference type="EMBL" id="LNZH02000215">
    <property type="protein sequence ID" value="OCB84403.1"/>
    <property type="molecule type" value="Genomic_DNA"/>
</dbReference>
<evidence type="ECO:0000313" key="10">
    <source>
        <dbReference type="Proteomes" id="UP000757232"/>
    </source>
</evidence>
<dbReference type="OrthoDB" id="3364966at2759"/>
<evidence type="ECO:0000256" key="2">
    <source>
        <dbReference type="ARBA" id="ARBA00022692"/>
    </source>
</evidence>
<evidence type="ECO:0000313" key="9">
    <source>
        <dbReference type="EMBL" id="OCB84403.1"/>
    </source>
</evidence>
<evidence type="ECO:0000259" key="8">
    <source>
        <dbReference type="Pfam" id="PF09335"/>
    </source>
</evidence>
<sequence length="543" mass="58649">MSALLPPASRPRIHSVSTGVRPPLSISTLARSPAVLFAAKELADSDSSTHPSSPTTSSSASFELPSPAFILPPLPSSKSHSDATRGLVQSMFPVLVSRTVDLWRAVRSKDGKHTINLFSSPGSPPRSSTETEYILPLSASPQKSAFDAADLDVPSRPQSPYRLVPFPSVHASLLFVIILFPISSALVFFCMSTLPITFAWPRTLSDLAQLGRDLSVYSRSGFTSTAHIVSVLVMSAVWKHAWSIPGSVLWNVLAGALFHPLLATLLMTVTTSVGSVFATLLATPLAPVLTRAFPRPIELTRAALEGSSFSTSKSVQSEESKTFSLITSSSNSSPAWVRLSILRLVGIVPWSALNIACGLTGVALRDCFTGAFIGCLPWTAVTCQIGDILEAVNKARTTASEVGVDDGISSTATVSSVLAQPSMIFELVFLTILSLAPILFRDRLRRLIPSSDEASTDVSETGESEEKEVTVRSSRRGRPNALELPSLDDEEKDLDPAGTERRGRHLQRQRWTWKRLSMSVPRWNTLNSPLRPSFAHVDRDAPQ</sequence>
<keyword evidence="4 7" id="KW-1133">Transmembrane helix</keyword>
<dbReference type="PANTHER" id="PTHR43220">
    <property type="match status" value="1"/>
</dbReference>
<dbReference type="AlphaFoldDB" id="A0A9Q5HR04"/>
<comment type="subcellular location">
    <subcellularLocation>
        <location evidence="1">Membrane</location>
        <topology evidence="1">Multi-pass membrane protein</topology>
    </subcellularLocation>
</comment>
<feature type="domain" description="VTT" evidence="8">
    <location>
        <begin position="244"/>
        <end position="387"/>
    </location>
</feature>
<keyword evidence="5 7" id="KW-0472">Membrane</keyword>
<dbReference type="InterPro" id="IPR032816">
    <property type="entry name" value="VTT_dom"/>
</dbReference>
<evidence type="ECO:0000256" key="4">
    <source>
        <dbReference type="ARBA" id="ARBA00022989"/>
    </source>
</evidence>
<name>A0A9Q5HR04_SANBA</name>
<evidence type="ECO:0000256" key="6">
    <source>
        <dbReference type="SAM" id="MobiDB-lite"/>
    </source>
</evidence>